<keyword evidence="2" id="KW-1185">Reference proteome</keyword>
<proteinExistence type="predicted"/>
<accession>B9SRP6</accession>
<sequence length="71" mass="7592">MELEGEREAGILAVGVLMPVKEVEATTVASGNERGRHELILFVMIAGGTSGGRNFNGEKEGEGVYVKRKES</sequence>
<reference evidence="2" key="1">
    <citation type="journal article" date="2010" name="Nat. Biotechnol.">
        <title>Draft genome sequence of the oilseed species Ricinus communis.</title>
        <authorList>
            <person name="Chan A.P."/>
            <person name="Crabtree J."/>
            <person name="Zhao Q."/>
            <person name="Lorenzi H."/>
            <person name="Orvis J."/>
            <person name="Puiu D."/>
            <person name="Melake-Berhan A."/>
            <person name="Jones K.M."/>
            <person name="Redman J."/>
            <person name="Chen G."/>
            <person name="Cahoon E.B."/>
            <person name="Gedil M."/>
            <person name="Stanke M."/>
            <person name="Haas B.J."/>
            <person name="Wortman J.R."/>
            <person name="Fraser-Liggett C.M."/>
            <person name="Ravel J."/>
            <person name="Rabinowicz P.D."/>
        </authorList>
    </citation>
    <scope>NUCLEOTIDE SEQUENCE [LARGE SCALE GENOMIC DNA]</scope>
    <source>
        <strain evidence="2">cv. Hale</strain>
    </source>
</reference>
<organism evidence="1 2">
    <name type="scientific">Ricinus communis</name>
    <name type="common">Castor bean</name>
    <dbReference type="NCBI Taxonomy" id="3988"/>
    <lineage>
        <taxon>Eukaryota</taxon>
        <taxon>Viridiplantae</taxon>
        <taxon>Streptophyta</taxon>
        <taxon>Embryophyta</taxon>
        <taxon>Tracheophyta</taxon>
        <taxon>Spermatophyta</taxon>
        <taxon>Magnoliopsida</taxon>
        <taxon>eudicotyledons</taxon>
        <taxon>Gunneridae</taxon>
        <taxon>Pentapetalae</taxon>
        <taxon>rosids</taxon>
        <taxon>fabids</taxon>
        <taxon>Malpighiales</taxon>
        <taxon>Euphorbiaceae</taxon>
        <taxon>Acalyphoideae</taxon>
        <taxon>Acalypheae</taxon>
        <taxon>Ricinus</taxon>
    </lineage>
</organism>
<evidence type="ECO:0000313" key="2">
    <source>
        <dbReference type="Proteomes" id="UP000008311"/>
    </source>
</evidence>
<dbReference type="EMBL" id="EQ974102">
    <property type="protein sequence ID" value="EEF33704.1"/>
    <property type="molecule type" value="Genomic_DNA"/>
</dbReference>
<dbReference type="Proteomes" id="UP000008311">
    <property type="component" value="Unassembled WGS sequence"/>
</dbReference>
<gene>
    <name evidence="1" type="ORF">RCOM_0665600</name>
</gene>
<name>B9SRP6_RICCO</name>
<dbReference type="InParanoid" id="B9SRP6"/>
<protein>
    <submittedName>
        <fullName evidence="1">Uncharacterized protein</fullName>
    </submittedName>
</protein>
<dbReference type="AlphaFoldDB" id="B9SRP6"/>
<evidence type="ECO:0000313" key="1">
    <source>
        <dbReference type="EMBL" id="EEF33704.1"/>
    </source>
</evidence>